<dbReference type="CDD" id="cd07042">
    <property type="entry name" value="STAS_SulP_like_sulfate_transporter"/>
    <property type="match status" value="1"/>
</dbReference>
<evidence type="ECO:0000256" key="3">
    <source>
        <dbReference type="ARBA" id="ARBA00022989"/>
    </source>
</evidence>
<evidence type="ECO:0000256" key="1">
    <source>
        <dbReference type="ARBA" id="ARBA00004141"/>
    </source>
</evidence>
<feature type="transmembrane region" description="Helical" evidence="5">
    <location>
        <begin position="218"/>
        <end position="238"/>
    </location>
</feature>
<dbReference type="STRING" id="1249552.PS2015_2364"/>
<feature type="transmembrane region" description="Helical" evidence="5">
    <location>
        <begin position="50"/>
        <end position="66"/>
    </location>
</feature>
<dbReference type="KEGG" id="pspi:PS2015_2364"/>
<organism evidence="7 8">
    <name type="scientific">Pseudohongiella spirulinae</name>
    <dbReference type="NCBI Taxonomy" id="1249552"/>
    <lineage>
        <taxon>Bacteria</taxon>
        <taxon>Pseudomonadati</taxon>
        <taxon>Pseudomonadota</taxon>
        <taxon>Gammaproteobacteria</taxon>
        <taxon>Pseudomonadales</taxon>
        <taxon>Pseudohongiellaceae</taxon>
        <taxon>Pseudohongiella</taxon>
    </lineage>
</organism>
<feature type="transmembrane region" description="Helical" evidence="5">
    <location>
        <begin position="401"/>
        <end position="429"/>
    </location>
</feature>
<keyword evidence="3 5" id="KW-1133">Transmembrane helix</keyword>
<reference evidence="7 8" key="1">
    <citation type="submission" date="2015-11" db="EMBL/GenBank/DDBJ databases">
        <authorList>
            <person name="Zhang Y."/>
            <person name="Guo Z."/>
        </authorList>
    </citation>
    <scope>NUCLEOTIDE SEQUENCE [LARGE SCALE GENOMIC DNA]</scope>
    <source>
        <strain evidence="7 8">KCTC 32221</strain>
    </source>
</reference>
<dbReference type="SUPFAM" id="SSF52091">
    <property type="entry name" value="SpoIIaa-like"/>
    <property type="match status" value="1"/>
</dbReference>
<dbReference type="InterPro" id="IPR001902">
    <property type="entry name" value="SLC26A/SulP_fam"/>
</dbReference>
<evidence type="ECO:0000313" key="8">
    <source>
        <dbReference type="Proteomes" id="UP000065641"/>
    </source>
</evidence>
<keyword evidence="2 5" id="KW-0812">Transmembrane</keyword>
<sequence length="569" mass="60399">MKKYLPILDWARRYRSEQFSDDILAAIIVMVMLVPQSLAYAMLAGLPPEMGLYASILPLMVYALFGTSRALSVGPVAVVSLMTAAAVARLELQDPAQMIAAATLLAFMAGAFLVILGVLRLGFLANFLSHPVIAGFITASGVIIALGQLPGILGISAGGQTLLQLVPSIASGVQASLDNLNWPTILVGGGTLIYLFWSRAKLAGLLKKAGMNDRTAVITSRLSPIVAVLATGFAAWSLDLGEKGLVLVGDVPTGLPGLALPSFSPDLWSALAGSAALIAILGFVESVSVAQGLAAKKRERIDPDQELIGIGASNMAASVAGGFPVAGGFARSVVNFDAGAATPAAGFFAALLMAVATFFLMPLLAWLPKATLSATIIVAVWSLVDFSILKKAWSYSRADFMAVTATIVLTWLEGVEAGVAAGILVSVLIHLYKSSRPHVAIVGQVPGTEHYRNVHRHHVTTYPQILSLRVDESLYFANTRFLEDLVYKEVSERADLKHVVLMCSAVNEIDLSALESLEAINSRLKDNGIQLHLSEVKGPVMDSLQRSHFLHELSGKVYLSQHQAVQDLL</sequence>
<dbReference type="Gene3D" id="3.30.750.24">
    <property type="entry name" value="STAS domain"/>
    <property type="match status" value="1"/>
</dbReference>
<proteinExistence type="predicted"/>
<dbReference type="PROSITE" id="PS50801">
    <property type="entry name" value="STAS"/>
    <property type="match status" value="1"/>
</dbReference>
<feature type="domain" description="STAS" evidence="6">
    <location>
        <begin position="455"/>
        <end position="568"/>
    </location>
</feature>
<evidence type="ECO:0000256" key="2">
    <source>
        <dbReference type="ARBA" id="ARBA00022692"/>
    </source>
</evidence>
<evidence type="ECO:0000259" key="6">
    <source>
        <dbReference type="PROSITE" id="PS50801"/>
    </source>
</evidence>
<dbReference type="GO" id="GO:0016020">
    <property type="term" value="C:membrane"/>
    <property type="evidence" value="ECO:0007669"/>
    <property type="project" value="UniProtKB-SubCell"/>
</dbReference>
<dbReference type="InterPro" id="IPR011547">
    <property type="entry name" value="SLC26A/SulP_dom"/>
</dbReference>
<evidence type="ECO:0000313" key="7">
    <source>
        <dbReference type="EMBL" id="ALO46998.1"/>
    </source>
</evidence>
<feature type="transmembrane region" description="Helical" evidence="5">
    <location>
        <begin position="131"/>
        <end position="153"/>
    </location>
</feature>
<feature type="transmembrane region" description="Helical" evidence="5">
    <location>
        <begin position="180"/>
        <end position="197"/>
    </location>
</feature>
<feature type="transmembrane region" description="Helical" evidence="5">
    <location>
        <begin position="23"/>
        <end position="44"/>
    </location>
</feature>
<feature type="transmembrane region" description="Helical" evidence="5">
    <location>
        <begin position="267"/>
        <end position="295"/>
    </location>
</feature>
<dbReference type="EMBL" id="CP013189">
    <property type="protein sequence ID" value="ALO46998.1"/>
    <property type="molecule type" value="Genomic_DNA"/>
</dbReference>
<feature type="transmembrane region" description="Helical" evidence="5">
    <location>
        <begin position="307"/>
        <end position="326"/>
    </location>
</feature>
<dbReference type="OrthoDB" id="9769739at2"/>
<dbReference type="InterPro" id="IPR002645">
    <property type="entry name" value="STAS_dom"/>
</dbReference>
<dbReference type="InterPro" id="IPR036513">
    <property type="entry name" value="STAS_dom_sf"/>
</dbReference>
<keyword evidence="8" id="KW-1185">Reference proteome</keyword>
<comment type="subcellular location">
    <subcellularLocation>
        <location evidence="1">Membrane</location>
        <topology evidence="1">Multi-pass membrane protein</topology>
    </subcellularLocation>
</comment>
<dbReference type="NCBIfam" id="TIGR00815">
    <property type="entry name" value="sulP"/>
    <property type="match status" value="1"/>
</dbReference>
<feature type="transmembrane region" description="Helical" evidence="5">
    <location>
        <begin position="346"/>
        <end position="365"/>
    </location>
</feature>
<dbReference type="AlphaFoldDB" id="A0A0S2KF78"/>
<dbReference type="Proteomes" id="UP000065641">
    <property type="component" value="Chromosome"/>
</dbReference>
<feature type="transmembrane region" description="Helical" evidence="5">
    <location>
        <begin position="73"/>
        <end position="92"/>
    </location>
</feature>
<dbReference type="Pfam" id="PF00916">
    <property type="entry name" value="Sulfate_transp"/>
    <property type="match status" value="1"/>
</dbReference>
<dbReference type="RefSeq" id="WP_058022433.1">
    <property type="nucleotide sequence ID" value="NZ_CP013189.1"/>
</dbReference>
<dbReference type="PANTHER" id="PTHR11814">
    <property type="entry name" value="SULFATE TRANSPORTER"/>
    <property type="match status" value="1"/>
</dbReference>
<keyword evidence="4 5" id="KW-0472">Membrane</keyword>
<evidence type="ECO:0000256" key="4">
    <source>
        <dbReference type="ARBA" id="ARBA00023136"/>
    </source>
</evidence>
<protein>
    <submittedName>
        <fullName evidence="7">Sulfate:proton symporter</fullName>
    </submittedName>
</protein>
<evidence type="ECO:0000256" key="5">
    <source>
        <dbReference type="SAM" id="Phobius"/>
    </source>
</evidence>
<feature type="transmembrane region" description="Helical" evidence="5">
    <location>
        <begin position="372"/>
        <end position="389"/>
    </location>
</feature>
<dbReference type="GO" id="GO:0055085">
    <property type="term" value="P:transmembrane transport"/>
    <property type="evidence" value="ECO:0007669"/>
    <property type="project" value="InterPro"/>
</dbReference>
<name>A0A0S2KF78_9GAMM</name>
<accession>A0A0S2KF78</accession>
<dbReference type="Pfam" id="PF01740">
    <property type="entry name" value="STAS"/>
    <property type="match status" value="1"/>
</dbReference>
<feature type="transmembrane region" description="Helical" evidence="5">
    <location>
        <begin position="98"/>
        <end position="119"/>
    </location>
</feature>
<gene>
    <name evidence="7" type="ORF">PS2015_2364</name>
</gene>